<dbReference type="InterPro" id="IPR050821">
    <property type="entry name" value="Cytosolic_carboxypeptidase"/>
</dbReference>
<dbReference type="EMBL" id="OU963871">
    <property type="protein sequence ID" value="CAH0382670.1"/>
    <property type="molecule type" value="Genomic_DNA"/>
</dbReference>
<name>A0A9P0EZQ2_BEMTA</name>
<dbReference type="AlphaFoldDB" id="A0A9P0EZQ2"/>
<keyword evidence="3" id="KW-0472">Membrane</keyword>
<comment type="cofactor">
    <cofactor evidence="1">
        <name>Zn(2+)</name>
        <dbReference type="ChEBI" id="CHEBI:29105"/>
    </cofactor>
</comment>
<dbReference type="Gene3D" id="3.40.630.10">
    <property type="entry name" value="Zn peptidases"/>
    <property type="match status" value="1"/>
</dbReference>
<organism evidence="4 5">
    <name type="scientific">Bemisia tabaci</name>
    <name type="common">Sweetpotato whitefly</name>
    <name type="synonym">Aleurodes tabaci</name>
    <dbReference type="NCBI Taxonomy" id="7038"/>
    <lineage>
        <taxon>Eukaryota</taxon>
        <taxon>Metazoa</taxon>
        <taxon>Ecdysozoa</taxon>
        <taxon>Arthropoda</taxon>
        <taxon>Hexapoda</taxon>
        <taxon>Insecta</taxon>
        <taxon>Pterygota</taxon>
        <taxon>Neoptera</taxon>
        <taxon>Paraneoptera</taxon>
        <taxon>Hemiptera</taxon>
        <taxon>Sternorrhyncha</taxon>
        <taxon>Aleyrodoidea</taxon>
        <taxon>Aleyrodidae</taxon>
        <taxon>Aleyrodinae</taxon>
        <taxon>Bemisia</taxon>
    </lineage>
</organism>
<evidence type="ECO:0000313" key="4">
    <source>
        <dbReference type="EMBL" id="CAH0382670.1"/>
    </source>
</evidence>
<accession>A0A9P0EZQ2</accession>
<dbReference type="PANTHER" id="PTHR12756:SF11">
    <property type="entry name" value="CYTOSOLIC CARBOXYPEPTIDASE 1"/>
    <property type="match status" value="1"/>
</dbReference>
<dbReference type="PANTHER" id="PTHR12756">
    <property type="entry name" value="CYTOSOLIC CARBOXYPEPTIDASE"/>
    <property type="match status" value="1"/>
</dbReference>
<keyword evidence="5" id="KW-1185">Reference proteome</keyword>
<protein>
    <submittedName>
        <fullName evidence="4">Uncharacterized protein</fullName>
    </submittedName>
</protein>
<keyword evidence="3" id="KW-0812">Transmembrane</keyword>
<sequence length="163" mass="18432">MQKYCSAFSLPSCHFRVERSRESTARITVWREFGIQRSYTLEASYCGCDQGVYKGYHFDTLHLLEIGANFGVALSTLAEETVKRLDGFDTRMIERFAHNILRFAYSNLGLFLLGVALAGLRLVKETSPGFSNEDGEGSKDEDSDDDLLLDEDEDDDESHRPES</sequence>
<evidence type="ECO:0000313" key="5">
    <source>
        <dbReference type="Proteomes" id="UP001152759"/>
    </source>
</evidence>
<feature type="region of interest" description="Disordered" evidence="2">
    <location>
        <begin position="127"/>
        <end position="163"/>
    </location>
</feature>
<evidence type="ECO:0000256" key="1">
    <source>
        <dbReference type="ARBA" id="ARBA00001947"/>
    </source>
</evidence>
<feature type="compositionally biased region" description="Acidic residues" evidence="2">
    <location>
        <begin position="133"/>
        <end position="156"/>
    </location>
</feature>
<gene>
    <name evidence="4" type="ORF">BEMITA_LOCUS2186</name>
</gene>
<feature type="transmembrane region" description="Helical" evidence="3">
    <location>
        <begin position="100"/>
        <end position="123"/>
    </location>
</feature>
<reference evidence="4" key="1">
    <citation type="submission" date="2021-12" db="EMBL/GenBank/DDBJ databases">
        <authorList>
            <person name="King R."/>
        </authorList>
    </citation>
    <scope>NUCLEOTIDE SEQUENCE</scope>
</reference>
<evidence type="ECO:0000256" key="2">
    <source>
        <dbReference type="SAM" id="MobiDB-lite"/>
    </source>
</evidence>
<keyword evidence="3" id="KW-1133">Transmembrane helix</keyword>
<evidence type="ECO:0000256" key="3">
    <source>
        <dbReference type="SAM" id="Phobius"/>
    </source>
</evidence>
<proteinExistence type="predicted"/>
<dbReference type="Proteomes" id="UP001152759">
    <property type="component" value="Chromosome 10"/>
</dbReference>